<gene>
    <name evidence="2" type="ORF">M422DRAFT_277222</name>
</gene>
<dbReference type="AlphaFoldDB" id="A0A0C9UB81"/>
<accession>A0A0C9UB81</accession>
<protein>
    <recommendedName>
        <fullName evidence="4">Ubiquitin 3 binding protein But2 C-terminal domain-containing protein</fullName>
    </recommendedName>
</protein>
<evidence type="ECO:0000256" key="1">
    <source>
        <dbReference type="SAM" id="SignalP"/>
    </source>
</evidence>
<dbReference type="OrthoDB" id="3267813at2759"/>
<sequence length="174" mass="18524">MRAPKLYAPAAFLLPIVLLSVLICPVNATGRGFNFTSPPTQCKNATLQFAGDKPVSFTDLIIIPTGTLHPETRRITWIAINSTGSGYTFPITYPGNSSFVISTIDTAGFSNTTLKITVEPSDDASCLNPTQTVPDFTFSVDPPAPTQACPFNIEYRNGSKAAKPPVTFVGLVPG</sequence>
<dbReference type="HOGENOM" id="CLU_1543782_0_0_1"/>
<dbReference type="Proteomes" id="UP000054279">
    <property type="component" value="Unassembled WGS sequence"/>
</dbReference>
<organism evidence="2 3">
    <name type="scientific">Sphaerobolus stellatus (strain SS14)</name>
    <dbReference type="NCBI Taxonomy" id="990650"/>
    <lineage>
        <taxon>Eukaryota</taxon>
        <taxon>Fungi</taxon>
        <taxon>Dikarya</taxon>
        <taxon>Basidiomycota</taxon>
        <taxon>Agaricomycotina</taxon>
        <taxon>Agaricomycetes</taxon>
        <taxon>Phallomycetidae</taxon>
        <taxon>Geastrales</taxon>
        <taxon>Sphaerobolaceae</taxon>
        <taxon>Sphaerobolus</taxon>
    </lineage>
</organism>
<evidence type="ECO:0000313" key="2">
    <source>
        <dbReference type="EMBL" id="KIJ22370.1"/>
    </source>
</evidence>
<keyword evidence="1" id="KW-0732">Signal</keyword>
<dbReference type="EMBL" id="KN838334">
    <property type="protein sequence ID" value="KIJ22370.1"/>
    <property type="molecule type" value="Genomic_DNA"/>
</dbReference>
<proteinExistence type="predicted"/>
<feature type="non-terminal residue" evidence="2">
    <location>
        <position position="174"/>
    </location>
</feature>
<evidence type="ECO:0008006" key="4">
    <source>
        <dbReference type="Google" id="ProtNLM"/>
    </source>
</evidence>
<feature type="chain" id="PRO_5002220976" description="Ubiquitin 3 binding protein But2 C-terminal domain-containing protein" evidence="1">
    <location>
        <begin position="29"/>
        <end position="174"/>
    </location>
</feature>
<reference evidence="2 3" key="1">
    <citation type="submission" date="2014-06" db="EMBL/GenBank/DDBJ databases">
        <title>Evolutionary Origins and Diversification of the Mycorrhizal Mutualists.</title>
        <authorList>
            <consortium name="DOE Joint Genome Institute"/>
            <consortium name="Mycorrhizal Genomics Consortium"/>
            <person name="Kohler A."/>
            <person name="Kuo A."/>
            <person name="Nagy L.G."/>
            <person name="Floudas D."/>
            <person name="Copeland A."/>
            <person name="Barry K.W."/>
            <person name="Cichocki N."/>
            <person name="Veneault-Fourrey C."/>
            <person name="LaButti K."/>
            <person name="Lindquist E.A."/>
            <person name="Lipzen A."/>
            <person name="Lundell T."/>
            <person name="Morin E."/>
            <person name="Murat C."/>
            <person name="Riley R."/>
            <person name="Ohm R."/>
            <person name="Sun H."/>
            <person name="Tunlid A."/>
            <person name="Henrissat B."/>
            <person name="Grigoriev I.V."/>
            <person name="Hibbett D.S."/>
            <person name="Martin F."/>
        </authorList>
    </citation>
    <scope>NUCLEOTIDE SEQUENCE [LARGE SCALE GENOMIC DNA]</scope>
    <source>
        <strain evidence="2 3">SS14</strain>
    </source>
</reference>
<keyword evidence="3" id="KW-1185">Reference proteome</keyword>
<name>A0A0C9UB81_SPHS4</name>
<feature type="signal peptide" evidence="1">
    <location>
        <begin position="1"/>
        <end position="28"/>
    </location>
</feature>
<evidence type="ECO:0000313" key="3">
    <source>
        <dbReference type="Proteomes" id="UP000054279"/>
    </source>
</evidence>